<feature type="domain" description="Clr5" evidence="4">
    <location>
        <begin position="24"/>
        <end position="74"/>
    </location>
</feature>
<reference evidence="5" key="1">
    <citation type="submission" date="2022-10" db="EMBL/GenBank/DDBJ databases">
        <title>Culturing micro-colonial fungi from biological soil crusts in the Mojave desert and describing Neophaeococcomyces mojavensis, and introducing the new genera and species Taxawa tesnikishii.</title>
        <authorList>
            <person name="Kurbessoian T."/>
            <person name="Stajich J.E."/>
        </authorList>
    </citation>
    <scope>NUCLEOTIDE SEQUENCE</scope>
    <source>
        <strain evidence="5">TK_41</strain>
    </source>
</reference>
<dbReference type="InterPro" id="IPR002110">
    <property type="entry name" value="Ankyrin_rpt"/>
</dbReference>
<feature type="repeat" description="ANK" evidence="3">
    <location>
        <begin position="984"/>
        <end position="1013"/>
    </location>
</feature>
<feature type="repeat" description="ANK" evidence="3">
    <location>
        <begin position="685"/>
        <end position="717"/>
    </location>
</feature>
<feature type="repeat" description="ANK" evidence="3">
    <location>
        <begin position="720"/>
        <end position="752"/>
    </location>
</feature>
<dbReference type="Pfam" id="PF14420">
    <property type="entry name" value="Clr5"/>
    <property type="match status" value="1"/>
</dbReference>
<evidence type="ECO:0000256" key="3">
    <source>
        <dbReference type="PROSITE-ProRule" id="PRU00023"/>
    </source>
</evidence>
<dbReference type="PROSITE" id="PS50297">
    <property type="entry name" value="ANK_REP_REGION"/>
    <property type="match status" value="9"/>
</dbReference>
<evidence type="ECO:0000313" key="6">
    <source>
        <dbReference type="Proteomes" id="UP001172673"/>
    </source>
</evidence>
<name>A0AA38X7J5_9EURO</name>
<dbReference type="AlphaFoldDB" id="A0AA38X7J5"/>
<dbReference type="SMART" id="SM00248">
    <property type="entry name" value="ANK"/>
    <property type="match status" value="18"/>
</dbReference>
<sequence>MSFHQFPSSPLASHRAKPKADDPRWLELKDTIYHLYIVGNKKLEDIMSIMKQQYGFDATKSQYTTKFSAWKWKKNSNAETYRGISGALKRRNADISEADVTVDGKKITFKKLKKELPRYCGRGRHPESNGNDDQDGVVARTPEHVVIGVSAPPKLLSIKIDLPWYTFLDTAVPSLASSFATLNSKWSPNPPWMVDPNVEQILPSSHADLDSNGALTIDWYQELPGSGLDFDLVPTVSEEARYTTSSGQIIKRSHVKQAQLTAVFKSKLLDCLRPYVIERGPNETSELVKQLTDPKSITTLHFMMPYLALLLSHVSVEPDFVRYFTDKLVEMPQFWIFEWISRQESPYAKSIASRLLHAAVEQGKIDFVKAALNRGANIESPSPGTHSCTLLQVALNGNRNEHAEIVDMLLISGADVNIGLYNEDFITQCSEWEHRVPGHICECERHGEHSPVALAAGSGACVDLIPRLLDSGAIMPECNVLLEAIIQGASTATVRTLLKAGEDPNQCRSAFWGPETTPLSAAATHCNSEIVALLLKAGANANGTLAAEFWPLYKEDCSDDPPIWRSPLLCALLAESPQTEGNRLSTVQLLLEHGAEPNLAPLQFSEELEDSEQFEVFAARYNPYYSSKWEDESELFGRFQDELSGHTEFGPLALVAFPLQAATALEDPETAECLLRFGATVNTQYGIPALTIAVHYRRLETVRLLLENDADPNAFGQHLRCQSALQAAVENEDMEMIKLLVLSGADIDKCPAVPGGRTPLQHAAESGNIPMVEHLLKLRACLHSDVARIGGISVLQGFVESRNHEYIRHALEAGVSPNQNSKWGRTPLSAAVINNDLRTLRLLIKADARLHDYSFPGFSDDEGRDEYAHLSDGYGTAPMLSPIQWASWMNHMEAAEILVEAGANVNQAPHEYGGYHALHLAILNEHYLMADFLISRGASTDVRLEGKSALQFAVESRKSRVVKCLLQHGADPNQSCLIHPEYDEPSTILEWACRHGSPSTVEVLLEAGADPNVGVPLIRTLTVYNETRCTEVIKLLLHGADAGKRESDDFDTPLQRAIMRKYFQIAHCLIDKGADINASPSKAKEGRTALQAAASVGNVDLVEHLLRKKADVNAPAAVNHGVTALQAAAIQGYLRIAQILLQHGADIDAGASPIEGCTAIEGAAEFGNIDMVKLLLDNYHGPKPLDDWVRRAKAAAKKGNQWHVTELLETYQPPVDDVESLQSCQPPVDDLWPYNLPFS</sequence>
<keyword evidence="6" id="KW-1185">Reference proteome</keyword>
<accession>A0AA38X7J5</accession>
<dbReference type="Proteomes" id="UP001172673">
    <property type="component" value="Unassembled WGS sequence"/>
</dbReference>
<dbReference type="PRINTS" id="PR01415">
    <property type="entry name" value="ANKYRIN"/>
</dbReference>
<evidence type="ECO:0000256" key="1">
    <source>
        <dbReference type="ARBA" id="ARBA00022737"/>
    </source>
</evidence>
<dbReference type="InterPro" id="IPR036770">
    <property type="entry name" value="Ankyrin_rpt-contain_sf"/>
</dbReference>
<dbReference type="InterPro" id="IPR025676">
    <property type="entry name" value="Clr5_dom"/>
</dbReference>
<dbReference type="Pfam" id="PF00023">
    <property type="entry name" value="Ank"/>
    <property type="match status" value="3"/>
</dbReference>
<dbReference type="GO" id="GO:0005737">
    <property type="term" value="C:cytoplasm"/>
    <property type="evidence" value="ECO:0007669"/>
    <property type="project" value="TreeGrafter"/>
</dbReference>
<dbReference type="PROSITE" id="PS50088">
    <property type="entry name" value="ANK_REPEAT"/>
    <property type="match status" value="11"/>
</dbReference>
<keyword evidence="2 3" id="KW-0040">ANK repeat</keyword>
<keyword evidence="1" id="KW-0677">Repeat</keyword>
<proteinExistence type="predicted"/>
<evidence type="ECO:0000313" key="5">
    <source>
        <dbReference type="EMBL" id="KAJ9608315.1"/>
    </source>
</evidence>
<feature type="repeat" description="ANK" evidence="3">
    <location>
        <begin position="755"/>
        <end position="777"/>
    </location>
</feature>
<evidence type="ECO:0000259" key="4">
    <source>
        <dbReference type="Pfam" id="PF14420"/>
    </source>
</evidence>
<feature type="repeat" description="ANK" evidence="3">
    <location>
        <begin position="1120"/>
        <end position="1152"/>
    </location>
</feature>
<dbReference type="PANTHER" id="PTHR24198:SF165">
    <property type="entry name" value="ANKYRIN REPEAT-CONTAINING PROTEIN-RELATED"/>
    <property type="match status" value="1"/>
</dbReference>
<organism evidence="5 6">
    <name type="scientific">Cladophialophora chaetospira</name>
    <dbReference type="NCBI Taxonomy" id="386627"/>
    <lineage>
        <taxon>Eukaryota</taxon>
        <taxon>Fungi</taxon>
        <taxon>Dikarya</taxon>
        <taxon>Ascomycota</taxon>
        <taxon>Pezizomycotina</taxon>
        <taxon>Eurotiomycetes</taxon>
        <taxon>Chaetothyriomycetidae</taxon>
        <taxon>Chaetothyriales</taxon>
        <taxon>Herpotrichiellaceae</taxon>
        <taxon>Cladophialophora</taxon>
    </lineage>
</organism>
<dbReference type="PANTHER" id="PTHR24198">
    <property type="entry name" value="ANKYRIN REPEAT AND PROTEIN KINASE DOMAIN-CONTAINING PROTEIN"/>
    <property type="match status" value="1"/>
</dbReference>
<feature type="repeat" description="ANK" evidence="3">
    <location>
        <begin position="1085"/>
        <end position="1117"/>
    </location>
</feature>
<dbReference type="Gene3D" id="1.25.40.20">
    <property type="entry name" value="Ankyrin repeat-containing domain"/>
    <property type="match status" value="4"/>
</dbReference>
<feature type="repeat" description="ANK" evidence="3">
    <location>
        <begin position="945"/>
        <end position="973"/>
    </location>
</feature>
<dbReference type="EMBL" id="JAPDRK010000010">
    <property type="protein sequence ID" value="KAJ9608315.1"/>
    <property type="molecule type" value="Genomic_DNA"/>
</dbReference>
<feature type="repeat" description="ANK" evidence="3">
    <location>
        <begin position="1049"/>
        <end position="1081"/>
    </location>
</feature>
<dbReference type="SUPFAM" id="SSF48403">
    <property type="entry name" value="Ankyrin repeat"/>
    <property type="match status" value="3"/>
</dbReference>
<evidence type="ECO:0000256" key="2">
    <source>
        <dbReference type="ARBA" id="ARBA00023043"/>
    </source>
</evidence>
<dbReference type="Pfam" id="PF12796">
    <property type="entry name" value="Ank_2"/>
    <property type="match status" value="5"/>
</dbReference>
<feature type="repeat" description="ANK" evidence="3">
    <location>
        <begin position="913"/>
        <end position="945"/>
    </location>
</feature>
<comment type="caution">
    <text evidence="5">The sequence shown here is derived from an EMBL/GenBank/DDBJ whole genome shotgun (WGS) entry which is preliminary data.</text>
</comment>
<gene>
    <name evidence="5" type="ORF">H2200_007303</name>
</gene>
<feature type="repeat" description="ANK" evidence="3">
    <location>
        <begin position="356"/>
        <end position="383"/>
    </location>
</feature>
<protein>
    <recommendedName>
        <fullName evidence="4">Clr5 domain-containing protein</fullName>
    </recommendedName>
</protein>
<feature type="repeat" description="ANK" evidence="3">
    <location>
        <begin position="514"/>
        <end position="542"/>
    </location>
</feature>